<dbReference type="GeneID" id="98296063"/>
<evidence type="ECO:0000256" key="3">
    <source>
        <dbReference type="HAMAP-Rule" id="MF_00385"/>
    </source>
</evidence>
<dbReference type="Pfam" id="PF00886">
    <property type="entry name" value="Ribosomal_S16"/>
    <property type="match status" value="1"/>
</dbReference>
<dbReference type="OrthoDB" id="9807878at2"/>
<dbReference type="PANTHER" id="PTHR12919">
    <property type="entry name" value="30S RIBOSOMAL PROTEIN S16"/>
    <property type="match status" value="1"/>
</dbReference>
<comment type="similarity">
    <text evidence="3">Belongs to the bacterial ribosomal protein bS16 family.</text>
</comment>
<accession>A0A261G3R0</accession>
<dbReference type="NCBIfam" id="NF011093">
    <property type="entry name" value="PRK14520.1"/>
    <property type="match status" value="1"/>
</dbReference>
<dbReference type="RefSeq" id="WP_094694179.1">
    <property type="nucleotide sequence ID" value="NZ_CALENZ010000024.1"/>
</dbReference>
<dbReference type="InterPro" id="IPR000307">
    <property type="entry name" value="Ribosomal_bS16"/>
</dbReference>
<dbReference type="GO" id="GO:0003735">
    <property type="term" value="F:structural constituent of ribosome"/>
    <property type="evidence" value="ECO:0007669"/>
    <property type="project" value="InterPro"/>
</dbReference>
<dbReference type="EMBL" id="MWXA01000006">
    <property type="protein sequence ID" value="OZG66062.1"/>
    <property type="molecule type" value="Genomic_DNA"/>
</dbReference>
<keyword evidence="1 3" id="KW-0689">Ribosomal protein</keyword>
<keyword evidence="6" id="KW-1185">Reference proteome</keyword>
<evidence type="ECO:0000256" key="2">
    <source>
        <dbReference type="ARBA" id="ARBA00023274"/>
    </source>
</evidence>
<reference evidence="5 6" key="1">
    <citation type="journal article" date="2017" name="BMC Genomics">
        <title>Comparative genomic and phylogenomic analyses of the Bifidobacteriaceae family.</title>
        <authorList>
            <person name="Lugli G.A."/>
            <person name="Milani C."/>
            <person name="Turroni F."/>
            <person name="Duranti S."/>
            <person name="Mancabelli L."/>
            <person name="Mangifesta M."/>
            <person name="Ferrario C."/>
            <person name="Modesto M."/>
            <person name="Mattarelli P."/>
            <person name="Jiri K."/>
            <person name="van Sinderen D."/>
            <person name="Ventura M."/>
        </authorList>
    </citation>
    <scope>NUCLEOTIDE SEQUENCE [LARGE SCALE GENOMIC DNA]</scope>
    <source>
        <strain evidence="5 6">LMG 28769</strain>
    </source>
</reference>
<evidence type="ECO:0000256" key="4">
    <source>
        <dbReference type="SAM" id="MobiDB-lite"/>
    </source>
</evidence>
<dbReference type="GO" id="GO:0006412">
    <property type="term" value="P:translation"/>
    <property type="evidence" value="ECO:0007669"/>
    <property type="project" value="UniProtKB-UniRule"/>
</dbReference>
<dbReference type="GO" id="GO:0005737">
    <property type="term" value="C:cytoplasm"/>
    <property type="evidence" value="ECO:0007669"/>
    <property type="project" value="UniProtKB-ARBA"/>
</dbReference>
<evidence type="ECO:0000313" key="6">
    <source>
        <dbReference type="Proteomes" id="UP000216451"/>
    </source>
</evidence>
<dbReference type="HAMAP" id="MF_00385">
    <property type="entry name" value="Ribosomal_bS16"/>
    <property type="match status" value="1"/>
</dbReference>
<dbReference type="InterPro" id="IPR023803">
    <property type="entry name" value="Ribosomal_bS16_dom_sf"/>
</dbReference>
<dbReference type="Gene3D" id="3.30.1320.10">
    <property type="match status" value="1"/>
</dbReference>
<dbReference type="GO" id="GO:0015935">
    <property type="term" value="C:small ribosomal subunit"/>
    <property type="evidence" value="ECO:0007669"/>
    <property type="project" value="TreeGrafter"/>
</dbReference>
<evidence type="ECO:0000256" key="1">
    <source>
        <dbReference type="ARBA" id="ARBA00022980"/>
    </source>
</evidence>
<dbReference type="PROSITE" id="PS00732">
    <property type="entry name" value="RIBOSOMAL_S16"/>
    <property type="match status" value="1"/>
</dbReference>
<dbReference type="Proteomes" id="UP000216451">
    <property type="component" value="Unassembled WGS sequence"/>
</dbReference>
<feature type="compositionally biased region" description="Basic and acidic residues" evidence="4">
    <location>
        <begin position="108"/>
        <end position="135"/>
    </location>
</feature>
<sequence>MATKIRLKRLGKKFYAFYRVVIVDSRKKRDGEVIEEIGVYDPNKQPSLIQIDSERVQYWLGVGAQPSEPVFKLLNITGDWQKFKGLPGAEGTLKMPEGHKDAATRIDEADKSAQKLKAAKSEKEAKAKAEAEAAKTAEAPAEEAAAEEKAE</sequence>
<dbReference type="SUPFAM" id="SSF54565">
    <property type="entry name" value="Ribosomal protein S16"/>
    <property type="match status" value="1"/>
</dbReference>
<keyword evidence="2 3" id="KW-0687">Ribonucleoprotein</keyword>
<comment type="caution">
    <text evidence="5">The sequence shown here is derived from an EMBL/GenBank/DDBJ whole genome shotgun (WGS) entry which is preliminary data.</text>
</comment>
<gene>
    <name evidence="3" type="primary">rpsP</name>
    <name evidence="5" type="ORF">BAQU_1396</name>
</gene>
<protein>
    <recommendedName>
        <fullName evidence="3">Small ribosomal subunit protein bS16</fullName>
    </recommendedName>
</protein>
<name>A0A261G3R0_9BIFI</name>
<proteinExistence type="inferred from homology"/>
<dbReference type="InterPro" id="IPR020592">
    <property type="entry name" value="Ribosomal_bS16_CS"/>
</dbReference>
<dbReference type="PANTHER" id="PTHR12919:SF20">
    <property type="entry name" value="SMALL RIBOSOMAL SUBUNIT PROTEIN BS16M"/>
    <property type="match status" value="1"/>
</dbReference>
<dbReference type="AlphaFoldDB" id="A0A261G3R0"/>
<evidence type="ECO:0000313" key="5">
    <source>
        <dbReference type="EMBL" id="OZG66062.1"/>
    </source>
</evidence>
<dbReference type="NCBIfam" id="TIGR00002">
    <property type="entry name" value="S16"/>
    <property type="match status" value="1"/>
</dbReference>
<feature type="region of interest" description="Disordered" evidence="4">
    <location>
        <begin position="108"/>
        <end position="151"/>
    </location>
</feature>
<organism evidence="5 6">
    <name type="scientific">Bifidobacterium aquikefiri</name>
    <dbReference type="NCBI Taxonomy" id="1653207"/>
    <lineage>
        <taxon>Bacteria</taxon>
        <taxon>Bacillati</taxon>
        <taxon>Actinomycetota</taxon>
        <taxon>Actinomycetes</taxon>
        <taxon>Bifidobacteriales</taxon>
        <taxon>Bifidobacteriaceae</taxon>
        <taxon>Bifidobacterium</taxon>
    </lineage>
</organism>